<evidence type="ECO:0000313" key="2">
    <source>
        <dbReference type="EMBL" id="MCG4611868.1"/>
    </source>
</evidence>
<proteinExistence type="predicted"/>
<comment type="caution">
    <text evidence="2">The sequence shown here is derived from an EMBL/GenBank/DDBJ whole genome shotgun (WGS) entry which is preliminary data.</text>
</comment>
<gene>
    <name evidence="2" type="ORF">L0P57_13105</name>
</gene>
<dbReference type="RefSeq" id="WP_237967168.1">
    <property type="nucleotide sequence ID" value="NZ_JAKNHQ010000025.1"/>
</dbReference>
<dbReference type="InterPro" id="IPR025647">
    <property type="entry name" value="YceG_bac"/>
</dbReference>
<evidence type="ECO:0000313" key="3">
    <source>
        <dbReference type="Proteomes" id="UP001298681"/>
    </source>
</evidence>
<accession>A0ABS9MMV3</accession>
<dbReference type="Pfam" id="PF14266">
    <property type="entry name" value="YceG_bac"/>
    <property type="match status" value="3"/>
</dbReference>
<reference evidence="2 3" key="1">
    <citation type="submission" date="2022-01" db="EMBL/GenBank/DDBJ databases">
        <title>Collection of gut derived symbiotic bacterial strains cultured from healthy donors.</title>
        <authorList>
            <person name="Lin H."/>
            <person name="Kohout C."/>
            <person name="Waligurski E."/>
            <person name="Pamer E.G."/>
        </authorList>
    </citation>
    <scope>NUCLEOTIDE SEQUENCE [LARGE SCALE GENOMIC DNA]</scope>
    <source>
        <strain evidence="2 3">DFI.7.58</strain>
    </source>
</reference>
<keyword evidence="3" id="KW-1185">Reference proteome</keyword>
<name>A0ABS9MMV3_9FIRM</name>
<feature type="domain" description="Putative component of 'biosynthetic module'" evidence="1">
    <location>
        <begin position="280"/>
        <end position="501"/>
    </location>
</feature>
<dbReference type="EMBL" id="JAKNHQ010000025">
    <property type="protein sequence ID" value="MCG4611868.1"/>
    <property type="molecule type" value="Genomic_DNA"/>
</dbReference>
<sequence length="772" mass="87246">MTGNTSQLEDCLLPLSRRTPPSPRFFRVIGYDQQGKILNDLNKIGALARDGGAYLQNGLANPVEPEIQRFFREVGEQFTLTAALVARHLTVWLGQLRPAQRTTLDAAMTEILDILKRQGANDNICRNAYIKFMCWLRGPLGGILKGLGQDTPPKVLYEGEIGRYELLFLQLLYRSGCDVVYVNYCSEDSYTKAARGGTYGHPIYGEVRTPPAVPPTSKSASASVPKAVVPTPPVPARQPDASSLVPPPWQGVEEVVLVNRWMGGASFWDAVFLPCAQRETGKFCSLFSACFGGNDRAEYRNQLYHLKRTLDASPKKGLLMEGKIPAPTNNEAAPFRSLDKRLPRPLLIRTLAEKIVPSCGKVPVLLAQRAFSLVMEQYAEKDAVRFLNYGVRLACWLKRYVELFFEQYRSEHEPALVYYGPATEAEISLLWALAHAGVDVLYFSPALLGQEPFEKHFLPHDWQTTVYEQDLPMEPFPQREERVRASTTAYNASRELDQLLYSDTGMFRDRQFTRSQPVTLKTTYDEVGQLWREEAQYRPSFRTEDGIVYVPNLFSKISGVDKGDQKLYWDRIREMVTEDTYLVTTVPFLHVNGPSFSTPQARSFIHDGRLDPNALKSSRFYRYDYLPDDTQDYILEKIQALIDYDLIVNGGPDVAASMLSVLMNLDKELLRLLQNFDFTKSIPKFLVVDVTEKVFTLEECILLAFLNLVGFDIAIFTPTGYRNVEKYLHPDSFDTLVVGEFAFDLTIPDLRTKRAASSGGWLGRLFGSNHNG</sequence>
<dbReference type="Proteomes" id="UP001298681">
    <property type="component" value="Unassembled WGS sequence"/>
</dbReference>
<protein>
    <submittedName>
        <fullName evidence="2">YceG family protein</fullName>
    </submittedName>
</protein>
<feature type="domain" description="Putative component of 'biosynthetic module'" evidence="1">
    <location>
        <begin position="521"/>
        <end position="734"/>
    </location>
</feature>
<feature type="domain" description="Putative component of 'biosynthetic module'" evidence="1">
    <location>
        <begin position="99"/>
        <end position="191"/>
    </location>
</feature>
<organism evidence="2 3">
    <name type="scientific">Anaeromassilibacillus senegalensis</name>
    <dbReference type="NCBI Taxonomy" id="1673717"/>
    <lineage>
        <taxon>Bacteria</taxon>
        <taxon>Bacillati</taxon>
        <taxon>Bacillota</taxon>
        <taxon>Clostridia</taxon>
        <taxon>Eubacteriales</taxon>
        <taxon>Acutalibacteraceae</taxon>
        <taxon>Anaeromassilibacillus</taxon>
    </lineage>
</organism>
<evidence type="ECO:0000259" key="1">
    <source>
        <dbReference type="Pfam" id="PF14266"/>
    </source>
</evidence>